<keyword evidence="4 9" id="KW-0812">Transmembrane</keyword>
<dbReference type="RefSeq" id="XP_062792972.1">
    <property type="nucleotide sequence ID" value="XM_062936921.1"/>
</dbReference>
<evidence type="ECO:0000313" key="12">
    <source>
        <dbReference type="Proteomes" id="UP001329825"/>
    </source>
</evidence>
<organism evidence="11 12">
    <name type="scientific">Kwoniella shivajii</name>
    <dbReference type="NCBI Taxonomy" id="564305"/>
    <lineage>
        <taxon>Eukaryota</taxon>
        <taxon>Fungi</taxon>
        <taxon>Dikarya</taxon>
        <taxon>Basidiomycota</taxon>
        <taxon>Agaricomycotina</taxon>
        <taxon>Tremellomycetes</taxon>
        <taxon>Tremellales</taxon>
        <taxon>Cryptococcaceae</taxon>
        <taxon>Kwoniella</taxon>
    </lineage>
</organism>
<feature type="transmembrane region" description="Helical" evidence="9">
    <location>
        <begin position="157"/>
        <end position="180"/>
    </location>
</feature>
<proteinExistence type="inferred from homology"/>
<evidence type="ECO:0000256" key="7">
    <source>
        <dbReference type="ARBA" id="ARBA00049119"/>
    </source>
</evidence>
<feature type="transmembrane region" description="Helical" evidence="9">
    <location>
        <begin position="192"/>
        <end position="215"/>
    </location>
</feature>
<evidence type="ECO:0000256" key="8">
    <source>
        <dbReference type="RuleBase" id="RU003346"/>
    </source>
</evidence>
<keyword evidence="3 8" id="KW-0813">Transport</keyword>
<feature type="transmembrane region" description="Helical" evidence="9">
    <location>
        <begin position="317"/>
        <end position="336"/>
    </location>
</feature>
<keyword evidence="6 9" id="KW-0472">Membrane</keyword>
<evidence type="ECO:0000256" key="9">
    <source>
        <dbReference type="SAM" id="Phobius"/>
    </source>
</evidence>
<dbReference type="InterPro" id="IPR003663">
    <property type="entry name" value="Sugar/inositol_transpt"/>
</dbReference>
<dbReference type="EMBL" id="CP141887">
    <property type="protein sequence ID" value="WRT68232.1"/>
    <property type="molecule type" value="Genomic_DNA"/>
</dbReference>
<dbReference type="Gene3D" id="1.20.1250.20">
    <property type="entry name" value="MFS general substrate transporter like domains"/>
    <property type="match status" value="1"/>
</dbReference>
<gene>
    <name evidence="11" type="ORF">IL334_005208</name>
</gene>
<keyword evidence="12" id="KW-1185">Reference proteome</keyword>
<comment type="similarity">
    <text evidence="2 8">Belongs to the major facilitator superfamily. Sugar transporter (TC 2.A.1.1) family.</text>
</comment>
<feature type="transmembrane region" description="Helical" evidence="9">
    <location>
        <begin position="438"/>
        <end position="460"/>
    </location>
</feature>
<dbReference type="PROSITE" id="PS00216">
    <property type="entry name" value="SUGAR_TRANSPORT_1"/>
    <property type="match status" value="1"/>
</dbReference>
<protein>
    <recommendedName>
        <fullName evidence="10">Major facilitator superfamily (MFS) profile domain-containing protein</fullName>
    </recommendedName>
</protein>
<reference evidence="11 12" key="1">
    <citation type="submission" date="2024-01" db="EMBL/GenBank/DDBJ databases">
        <title>Comparative genomics of Cryptococcus and Kwoniella reveals pathogenesis evolution and contrasting modes of karyotype evolution via chromosome fusion or intercentromeric recombination.</title>
        <authorList>
            <person name="Coelho M.A."/>
            <person name="David-Palma M."/>
            <person name="Shea T."/>
            <person name="Bowers K."/>
            <person name="McGinley-Smith S."/>
            <person name="Mohammad A.W."/>
            <person name="Gnirke A."/>
            <person name="Yurkov A.M."/>
            <person name="Nowrousian M."/>
            <person name="Sun S."/>
            <person name="Cuomo C.A."/>
            <person name="Heitman J."/>
        </authorList>
    </citation>
    <scope>NUCLEOTIDE SEQUENCE [LARGE SCALE GENOMIC DNA]</scope>
    <source>
        <strain evidence="11">CBS 11374</strain>
    </source>
</reference>
<accession>A0ABZ1D6F9</accession>
<evidence type="ECO:0000256" key="2">
    <source>
        <dbReference type="ARBA" id="ARBA00010992"/>
    </source>
</evidence>
<dbReference type="InterPro" id="IPR005828">
    <property type="entry name" value="MFS_sugar_transport-like"/>
</dbReference>
<dbReference type="PANTHER" id="PTHR48022">
    <property type="entry name" value="PLASTIDIC GLUCOSE TRANSPORTER 4"/>
    <property type="match status" value="1"/>
</dbReference>
<dbReference type="NCBIfam" id="TIGR00879">
    <property type="entry name" value="SP"/>
    <property type="match status" value="1"/>
</dbReference>
<dbReference type="PANTHER" id="PTHR48022:SF68">
    <property type="entry name" value="MAJOR FACILITATOR SUPERFAMILY (MFS) PROFILE DOMAIN-CONTAINING PROTEIN-RELATED"/>
    <property type="match status" value="1"/>
</dbReference>
<dbReference type="InterPro" id="IPR036259">
    <property type="entry name" value="MFS_trans_sf"/>
</dbReference>
<keyword evidence="5 9" id="KW-1133">Transmembrane helix</keyword>
<comment type="subcellular location">
    <subcellularLocation>
        <location evidence="1">Membrane</location>
        <topology evidence="1">Multi-pass membrane protein</topology>
    </subcellularLocation>
</comment>
<comment type="catalytic activity">
    <reaction evidence="7">
        <text>myo-inositol(out) + H(+)(out) = myo-inositol(in) + H(+)(in)</text>
        <dbReference type="Rhea" id="RHEA:60364"/>
        <dbReference type="ChEBI" id="CHEBI:15378"/>
        <dbReference type="ChEBI" id="CHEBI:17268"/>
    </reaction>
</comment>
<name>A0ABZ1D6F9_9TREE</name>
<dbReference type="PROSITE" id="PS00217">
    <property type="entry name" value="SUGAR_TRANSPORT_2"/>
    <property type="match status" value="1"/>
</dbReference>
<evidence type="ECO:0000313" key="11">
    <source>
        <dbReference type="EMBL" id="WRT68232.1"/>
    </source>
</evidence>
<feature type="transmembrane region" description="Helical" evidence="9">
    <location>
        <begin position="402"/>
        <end position="426"/>
    </location>
</feature>
<feature type="transmembrane region" description="Helical" evidence="9">
    <location>
        <begin position="472"/>
        <end position="491"/>
    </location>
</feature>
<sequence>MQMLLQNDGHDPVDVDSKPEQLFREDAADNDQYAPEYLSWSLFTTIKQFWRAMLYCFIVSLGAMYDGFAVSVPGSIIAHPAFIKQFGSVISAAGVLELDALHVSAWSACQNGGQIFGMLSGPSFSDWFGRKAAMWGLAILLIIGTVLEIVAKDWRVYAVGKFLIGMGTGMVQSGLTVYIAEVAPVRSRGAVLSFYSLAFALGQLASAVGLQIIATKSQYRNIFYSEFIFLALFIPALVFAPESPSWCIRKGQTDRAKKSIRLLYGNVPSLDVEKEYNMLKLTVDEESKGKSDKVWREYLECFQGSDLRRTWVSFLPLAYQQFVGIALFFGYTSYFFQLAGYPRPFEASLIQSCILLLFLLISFFVIDKIGRRPLVLVGGAIMCICSYSVGGIGFMATLPGTALVSLTCVWTAAYALSVGCVGWAYVAETSSPRLRAKTTGMAAAGTAAFGLIFQYCVPLMLSPQKANWGLKIGLFFGSVSIFGWIVVYFFVPETKGRTYPELDELFEKKIPSRQFASYVTEVQSAASARATNRTE</sequence>
<dbReference type="SUPFAM" id="SSF103473">
    <property type="entry name" value="MFS general substrate transporter"/>
    <property type="match status" value="1"/>
</dbReference>
<dbReference type="PROSITE" id="PS50850">
    <property type="entry name" value="MFS"/>
    <property type="match status" value="1"/>
</dbReference>
<dbReference type="InterPro" id="IPR050360">
    <property type="entry name" value="MFS_Sugar_Transporters"/>
</dbReference>
<feature type="transmembrane region" description="Helical" evidence="9">
    <location>
        <begin position="373"/>
        <end position="396"/>
    </location>
</feature>
<dbReference type="InterPro" id="IPR020846">
    <property type="entry name" value="MFS_dom"/>
</dbReference>
<evidence type="ECO:0000256" key="6">
    <source>
        <dbReference type="ARBA" id="ARBA00023136"/>
    </source>
</evidence>
<evidence type="ECO:0000259" key="10">
    <source>
        <dbReference type="PROSITE" id="PS50850"/>
    </source>
</evidence>
<evidence type="ECO:0000256" key="4">
    <source>
        <dbReference type="ARBA" id="ARBA00022692"/>
    </source>
</evidence>
<feature type="transmembrane region" description="Helical" evidence="9">
    <location>
        <begin position="132"/>
        <end position="151"/>
    </location>
</feature>
<feature type="transmembrane region" description="Helical" evidence="9">
    <location>
        <begin position="348"/>
        <end position="366"/>
    </location>
</feature>
<evidence type="ECO:0000256" key="1">
    <source>
        <dbReference type="ARBA" id="ARBA00004141"/>
    </source>
</evidence>
<evidence type="ECO:0000256" key="5">
    <source>
        <dbReference type="ARBA" id="ARBA00022989"/>
    </source>
</evidence>
<dbReference type="GeneID" id="87957339"/>
<dbReference type="InterPro" id="IPR005829">
    <property type="entry name" value="Sugar_transporter_CS"/>
</dbReference>
<dbReference type="Pfam" id="PF00083">
    <property type="entry name" value="Sugar_tr"/>
    <property type="match status" value="1"/>
</dbReference>
<evidence type="ECO:0000256" key="3">
    <source>
        <dbReference type="ARBA" id="ARBA00022448"/>
    </source>
</evidence>
<feature type="domain" description="Major facilitator superfamily (MFS) profile" evidence="10">
    <location>
        <begin position="55"/>
        <end position="495"/>
    </location>
</feature>
<dbReference type="Proteomes" id="UP001329825">
    <property type="component" value="Chromosome 7"/>
</dbReference>